<evidence type="ECO:0000313" key="5">
    <source>
        <dbReference type="RefSeq" id="XP_010476927.1"/>
    </source>
</evidence>
<keyword evidence="2" id="KW-0472">Membrane</keyword>
<dbReference type="CDD" id="cd22157">
    <property type="entry name" value="F-box_AtFBW1-like"/>
    <property type="match status" value="1"/>
</dbReference>
<feature type="region of interest" description="Disordered" evidence="1">
    <location>
        <begin position="400"/>
        <end position="461"/>
    </location>
</feature>
<dbReference type="PANTHER" id="PTHR31111">
    <property type="entry name" value="BNAA05G37150D PROTEIN-RELATED"/>
    <property type="match status" value="1"/>
</dbReference>
<protein>
    <submittedName>
        <fullName evidence="5">F-box protein At1g30930</fullName>
    </submittedName>
</protein>
<evidence type="ECO:0000256" key="2">
    <source>
        <dbReference type="SAM" id="Phobius"/>
    </source>
</evidence>
<dbReference type="Pfam" id="PF00646">
    <property type="entry name" value="F-box"/>
    <property type="match status" value="1"/>
</dbReference>
<reference evidence="4" key="1">
    <citation type="journal article" date="2014" name="Nat. Commun.">
        <title>The emerging biofuel crop Camelina sativa retains a highly undifferentiated hexaploid genome structure.</title>
        <authorList>
            <person name="Kagale S."/>
            <person name="Koh C."/>
            <person name="Nixon J."/>
            <person name="Bollina V."/>
            <person name="Clarke W.E."/>
            <person name="Tuteja R."/>
            <person name="Spillane C."/>
            <person name="Robinson S.J."/>
            <person name="Links M.G."/>
            <person name="Clarke C."/>
            <person name="Higgins E.E."/>
            <person name="Huebert T."/>
            <person name="Sharpe A.G."/>
            <person name="Parkin I.A."/>
        </authorList>
    </citation>
    <scope>NUCLEOTIDE SEQUENCE [LARGE SCALE GENOMIC DNA]</scope>
    <source>
        <strain evidence="4">cv. DH55</strain>
    </source>
</reference>
<evidence type="ECO:0000259" key="3">
    <source>
        <dbReference type="PROSITE" id="PS50181"/>
    </source>
</evidence>
<keyword evidence="2" id="KW-1133">Transmembrane helix</keyword>
<dbReference type="NCBIfam" id="TIGR01640">
    <property type="entry name" value="F_box_assoc_1"/>
    <property type="match status" value="1"/>
</dbReference>
<name>A0ABM0WVW8_CAMSA</name>
<dbReference type="PROSITE" id="PS50181">
    <property type="entry name" value="FBOX"/>
    <property type="match status" value="1"/>
</dbReference>
<dbReference type="Gene3D" id="1.20.1280.50">
    <property type="match status" value="1"/>
</dbReference>
<evidence type="ECO:0000256" key="1">
    <source>
        <dbReference type="SAM" id="MobiDB-lite"/>
    </source>
</evidence>
<dbReference type="RefSeq" id="XP_010476927.1">
    <property type="nucleotide sequence ID" value="XM_010478625.2"/>
</dbReference>
<dbReference type="Pfam" id="PF08268">
    <property type="entry name" value="FBA_3"/>
    <property type="match status" value="1"/>
</dbReference>
<keyword evidence="4" id="KW-1185">Reference proteome</keyword>
<feature type="transmembrane region" description="Helical" evidence="2">
    <location>
        <begin position="475"/>
        <end position="497"/>
    </location>
</feature>
<gene>
    <name evidence="5" type="primary">LOC104756100</name>
</gene>
<dbReference type="Proteomes" id="UP000694864">
    <property type="component" value="Chromosome 17"/>
</dbReference>
<sequence>MDSSKPFDSLPDDLLIKILSKLPAKSIGRCRCVSKLWKSLALMRSGFHRDDFTDLYLTRRSKATCRRLLIGVKKPQDGEWSFYSTLQPQNHPCKKSSLVVSSAADFHIKFSKGISKYNCSYTSGLIYFHDMRIPREDKDVKHVICNPLTGQYMILPELRGGVSHRYSYSYLGFDPIDKEFKVLFMTTREFVASSGTDHYILTLGTGELRWRKIQCPFTHEPLWERVCINGVLYYLALDTNGWSYVIVSFDVRSEKFKLVNLNCSYDRRFNGMINYKGKLCGIYLDYDDDGGFPVKLSIKFLEKREWSSYVYSLSTDQSEIVNVKRNLSVVGVTASGDIVLSTDSASNPFYVFYFNPERNTLQTVEMQGVGDDCDWRYAFLQDYVEDINVTGAMQLKSAPSQLGRNIVPQRPKPQQRGGTSLDLSKSSQSVKNEEQNIVPERPEPQRRRHMSPDLSKSFQSVKSKEPNKYELSADLLIRSAGFAILFFVLVCLFFVLFRSIILLASS</sequence>
<dbReference type="SUPFAM" id="SSF81383">
    <property type="entry name" value="F-box domain"/>
    <property type="match status" value="1"/>
</dbReference>
<dbReference type="InterPro" id="IPR017451">
    <property type="entry name" value="F-box-assoc_interact_dom"/>
</dbReference>
<dbReference type="InterPro" id="IPR001810">
    <property type="entry name" value="F-box_dom"/>
</dbReference>
<dbReference type="SMART" id="SM00256">
    <property type="entry name" value="FBOX"/>
    <property type="match status" value="1"/>
</dbReference>
<dbReference type="GeneID" id="104756100"/>
<dbReference type="InterPro" id="IPR036047">
    <property type="entry name" value="F-box-like_dom_sf"/>
</dbReference>
<proteinExistence type="predicted"/>
<accession>A0ABM0WVW8</accession>
<organism evidence="4 5">
    <name type="scientific">Camelina sativa</name>
    <name type="common">False flax</name>
    <name type="synonym">Myagrum sativum</name>
    <dbReference type="NCBI Taxonomy" id="90675"/>
    <lineage>
        <taxon>Eukaryota</taxon>
        <taxon>Viridiplantae</taxon>
        <taxon>Streptophyta</taxon>
        <taxon>Embryophyta</taxon>
        <taxon>Tracheophyta</taxon>
        <taxon>Spermatophyta</taxon>
        <taxon>Magnoliopsida</taxon>
        <taxon>eudicotyledons</taxon>
        <taxon>Gunneridae</taxon>
        <taxon>Pentapetalae</taxon>
        <taxon>rosids</taxon>
        <taxon>malvids</taxon>
        <taxon>Brassicales</taxon>
        <taxon>Brassicaceae</taxon>
        <taxon>Camelineae</taxon>
        <taxon>Camelina</taxon>
    </lineage>
</organism>
<keyword evidence="2" id="KW-0812">Transmembrane</keyword>
<feature type="domain" description="F-box" evidence="3">
    <location>
        <begin position="4"/>
        <end position="55"/>
    </location>
</feature>
<feature type="compositionally biased region" description="Polar residues" evidence="1">
    <location>
        <begin position="416"/>
        <end position="430"/>
    </location>
</feature>
<dbReference type="InterPro" id="IPR013187">
    <property type="entry name" value="F-box-assoc_dom_typ3"/>
</dbReference>
<reference evidence="5" key="2">
    <citation type="submission" date="2025-08" db="UniProtKB">
        <authorList>
            <consortium name="RefSeq"/>
        </authorList>
    </citation>
    <scope>IDENTIFICATION</scope>
    <source>
        <tissue evidence="5">Leaf</tissue>
    </source>
</reference>
<evidence type="ECO:0000313" key="4">
    <source>
        <dbReference type="Proteomes" id="UP000694864"/>
    </source>
</evidence>
<dbReference type="PANTHER" id="PTHR31111:SF137">
    <property type="entry name" value="F-BOX ONLY PROTEIN 12"/>
    <property type="match status" value="1"/>
</dbReference>